<dbReference type="OrthoDB" id="290663at2"/>
<dbReference type="AlphaFoldDB" id="E8R391"/>
<dbReference type="HOGENOM" id="CLU_2702804_0_0_0"/>
<name>E8R391_ISOPI</name>
<accession>E8R391</accession>
<protein>
    <submittedName>
        <fullName evidence="2">Uncharacterized protein</fullName>
    </submittedName>
</protein>
<dbReference type="STRING" id="575540.Isop_2030"/>
<keyword evidence="3" id="KW-1185">Reference proteome</keyword>
<dbReference type="KEGG" id="ipa:Isop_2030"/>
<dbReference type="InParanoid" id="E8R391"/>
<organism evidence="2 3">
    <name type="scientific">Isosphaera pallida (strain ATCC 43644 / DSM 9630 / IS1B)</name>
    <dbReference type="NCBI Taxonomy" id="575540"/>
    <lineage>
        <taxon>Bacteria</taxon>
        <taxon>Pseudomonadati</taxon>
        <taxon>Planctomycetota</taxon>
        <taxon>Planctomycetia</taxon>
        <taxon>Isosphaerales</taxon>
        <taxon>Isosphaeraceae</taxon>
        <taxon>Isosphaera</taxon>
    </lineage>
</organism>
<evidence type="ECO:0000313" key="3">
    <source>
        <dbReference type="Proteomes" id="UP000008631"/>
    </source>
</evidence>
<dbReference type="Proteomes" id="UP000008631">
    <property type="component" value="Chromosome"/>
</dbReference>
<dbReference type="EMBL" id="CP002353">
    <property type="protein sequence ID" value="ADV62610.1"/>
    <property type="molecule type" value="Genomic_DNA"/>
</dbReference>
<feature type="region of interest" description="Disordered" evidence="1">
    <location>
        <begin position="62"/>
        <end position="81"/>
    </location>
</feature>
<dbReference type="eggNOG" id="ENOG5034CGC">
    <property type="taxonomic scope" value="Bacteria"/>
</dbReference>
<reference evidence="2 3" key="2">
    <citation type="journal article" date="2011" name="Stand. Genomic Sci.">
        <title>Complete genome sequence of Isosphaera pallida type strain (IS1B).</title>
        <authorList>
            <consortium name="US DOE Joint Genome Institute (JGI-PGF)"/>
            <person name="Goker M."/>
            <person name="Cleland D."/>
            <person name="Saunders E."/>
            <person name="Lapidus A."/>
            <person name="Nolan M."/>
            <person name="Lucas S."/>
            <person name="Hammon N."/>
            <person name="Deshpande S."/>
            <person name="Cheng J.F."/>
            <person name="Tapia R."/>
            <person name="Han C."/>
            <person name="Goodwin L."/>
            <person name="Pitluck S."/>
            <person name="Liolios K."/>
            <person name="Pagani I."/>
            <person name="Ivanova N."/>
            <person name="Mavromatis K."/>
            <person name="Pati A."/>
            <person name="Chen A."/>
            <person name="Palaniappan K."/>
            <person name="Land M."/>
            <person name="Hauser L."/>
            <person name="Chang Y.J."/>
            <person name="Jeffries C.D."/>
            <person name="Detter J.C."/>
            <person name="Beck B."/>
            <person name="Woyke T."/>
            <person name="Bristow J."/>
            <person name="Eisen J.A."/>
            <person name="Markowitz V."/>
            <person name="Hugenholtz P."/>
            <person name="Kyrpides N.C."/>
            <person name="Klenk H.P."/>
        </authorList>
    </citation>
    <scope>NUCLEOTIDE SEQUENCE [LARGE SCALE GENOMIC DNA]</scope>
    <source>
        <strain evidence="3">ATCC 43644 / DSM 9630 / IS1B</strain>
    </source>
</reference>
<proteinExistence type="predicted"/>
<sequence length="81" mass="9034">MTQPGNELTSIFELAVEEAYVLLRDTFGVTDLPPLEAIENEDWGRDSLLRRLWELSDAQLAQAGLTRESSPPSDPHGSSHR</sequence>
<gene>
    <name evidence="2" type="ordered locus">Isop_2030</name>
</gene>
<dbReference type="RefSeq" id="WP_013564898.1">
    <property type="nucleotide sequence ID" value="NC_014962.1"/>
</dbReference>
<evidence type="ECO:0000313" key="2">
    <source>
        <dbReference type="EMBL" id="ADV62610.1"/>
    </source>
</evidence>
<reference key="1">
    <citation type="submission" date="2010-11" db="EMBL/GenBank/DDBJ databases">
        <title>The complete sequence of chromosome of Isophaera pallida ATCC 43644.</title>
        <authorList>
            <consortium name="US DOE Joint Genome Institute (JGI-PGF)"/>
            <person name="Lucas S."/>
            <person name="Copeland A."/>
            <person name="Lapidus A."/>
            <person name="Bruce D."/>
            <person name="Goodwin L."/>
            <person name="Pitluck S."/>
            <person name="Kyrpides N."/>
            <person name="Mavromatis K."/>
            <person name="Pagani I."/>
            <person name="Ivanova N."/>
            <person name="Saunders E."/>
            <person name="Brettin T."/>
            <person name="Detter J.C."/>
            <person name="Han C."/>
            <person name="Tapia R."/>
            <person name="Land M."/>
            <person name="Hauser L."/>
            <person name="Markowitz V."/>
            <person name="Cheng J.-F."/>
            <person name="Hugenholtz P."/>
            <person name="Woyke T."/>
            <person name="Wu D."/>
            <person name="Eisen J.A."/>
        </authorList>
    </citation>
    <scope>NUCLEOTIDE SEQUENCE</scope>
    <source>
        <strain>ATCC 43644</strain>
    </source>
</reference>
<evidence type="ECO:0000256" key="1">
    <source>
        <dbReference type="SAM" id="MobiDB-lite"/>
    </source>
</evidence>